<dbReference type="GO" id="GO:0008444">
    <property type="term" value="F:CDP-diacylglycerol-glycerol-3-phosphate 3-phosphatidyltransferase activity"/>
    <property type="evidence" value="ECO:0007669"/>
    <property type="project" value="UniProtKB-UniRule"/>
</dbReference>
<keyword evidence="8 17" id="KW-0812">Transmembrane</keyword>
<evidence type="ECO:0000256" key="8">
    <source>
        <dbReference type="ARBA" id="ARBA00022692"/>
    </source>
</evidence>
<keyword evidence="12" id="KW-0594">Phospholipid biosynthesis</keyword>
<comment type="caution">
    <text evidence="18">The sequence shown here is derived from an EMBL/GenBank/DDBJ whole genome shotgun (WGS) entry which is preliminary data.</text>
</comment>
<dbReference type="InterPro" id="IPR050324">
    <property type="entry name" value="CDP-alcohol_PTase-I"/>
</dbReference>
<keyword evidence="13" id="KW-1208">Phospholipid metabolism</keyword>
<keyword evidence="10" id="KW-0443">Lipid metabolism</keyword>
<dbReference type="EMBL" id="QNRR01000006">
    <property type="protein sequence ID" value="RBP42409.1"/>
    <property type="molecule type" value="Genomic_DNA"/>
</dbReference>
<dbReference type="NCBIfam" id="TIGR00560">
    <property type="entry name" value="pgsA"/>
    <property type="match status" value="1"/>
</dbReference>
<evidence type="ECO:0000256" key="16">
    <source>
        <dbReference type="RuleBase" id="RU003750"/>
    </source>
</evidence>
<evidence type="ECO:0000256" key="2">
    <source>
        <dbReference type="ARBA" id="ARBA00005042"/>
    </source>
</evidence>
<protein>
    <recommendedName>
        <fullName evidence="5 15">CDP-diacylglycerol--glycerol-3-phosphate 3-phosphatidyltransferase</fullName>
        <ecNumber evidence="4 15">2.7.8.5</ecNumber>
    </recommendedName>
</protein>
<dbReference type="AlphaFoldDB" id="A0A366HK74"/>
<keyword evidence="6" id="KW-0444">Lipid biosynthesis</keyword>
<keyword evidence="19" id="KW-1185">Reference proteome</keyword>
<dbReference type="Pfam" id="PF01066">
    <property type="entry name" value="CDP-OH_P_transf"/>
    <property type="match status" value="1"/>
</dbReference>
<dbReference type="GO" id="GO:0016020">
    <property type="term" value="C:membrane"/>
    <property type="evidence" value="ECO:0007669"/>
    <property type="project" value="UniProtKB-SubCell"/>
</dbReference>
<evidence type="ECO:0000256" key="11">
    <source>
        <dbReference type="ARBA" id="ARBA00023136"/>
    </source>
</evidence>
<feature type="transmembrane region" description="Helical" evidence="17">
    <location>
        <begin position="7"/>
        <end position="24"/>
    </location>
</feature>
<sequence>MNLPNKLTVARFILTVVFVILFYVPLQNRVGLALLVFIAAALTDLADGKIARARGLVTNFGKLMDPLADKVLMTAALVFLAVAELHPIPAWIVVAVLAREFFVTGIRVVAANNGVILAAEKLGKHKMVWQVITTIYFLMLQASLEPNTRWLDAMFAWKPMSPGIFGVFCLVMMTGLTMISGFSYFWKNRKLFGDA</sequence>
<gene>
    <name evidence="18" type="ORF">DES53_106115</name>
</gene>
<comment type="catalytic activity">
    <reaction evidence="14">
        <text>a CDP-1,2-diacyl-sn-glycerol + sn-glycerol 3-phosphate = a 1,2-diacyl-sn-glycero-3-phospho-(1'-sn-glycero-3'-phosphate) + CMP + H(+)</text>
        <dbReference type="Rhea" id="RHEA:12593"/>
        <dbReference type="ChEBI" id="CHEBI:15378"/>
        <dbReference type="ChEBI" id="CHEBI:57597"/>
        <dbReference type="ChEBI" id="CHEBI:58332"/>
        <dbReference type="ChEBI" id="CHEBI:60110"/>
        <dbReference type="ChEBI" id="CHEBI:60377"/>
        <dbReference type="EC" id="2.7.8.5"/>
    </reaction>
</comment>
<dbReference type="EC" id="2.7.8.5" evidence="4 15"/>
<evidence type="ECO:0000256" key="10">
    <source>
        <dbReference type="ARBA" id="ARBA00023098"/>
    </source>
</evidence>
<reference evidence="18 19" key="1">
    <citation type="submission" date="2018-06" db="EMBL/GenBank/DDBJ databases">
        <title>Genomic Encyclopedia of Type Strains, Phase IV (KMG-IV): sequencing the most valuable type-strain genomes for metagenomic binning, comparative biology and taxonomic classification.</title>
        <authorList>
            <person name="Goeker M."/>
        </authorList>
    </citation>
    <scope>NUCLEOTIDE SEQUENCE [LARGE SCALE GENOMIC DNA]</scope>
    <source>
        <strain evidence="18 19">DSM 25532</strain>
    </source>
</reference>
<dbReference type="PIRSF" id="PIRSF000847">
    <property type="entry name" value="Phos_ph_gly_syn"/>
    <property type="match status" value="1"/>
</dbReference>
<comment type="similarity">
    <text evidence="3 16">Belongs to the CDP-alcohol phosphatidyltransferase class-I family.</text>
</comment>
<feature type="transmembrane region" description="Helical" evidence="17">
    <location>
        <begin position="164"/>
        <end position="186"/>
    </location>
</feature>
<evidence type="ECO:0000256" key="15">
    <source>
        <dbReference type="NCBIfam" id="TIGR00560"/>
    </source>
</evidence>
<dbReference type="GO" id="GO:0046474">
    <property type="term" value="P:glycerophospholipid biosynthetic process"/>
    <property type="evidence" value="ECO:0007669"/>
    <property type="project" value="TreeGrafter"/>
</dbReference>
<dbReference type="PANTHER" id="PTHR14269">
    <property type="entry name" value="CDP-DIACYLGLYCEROL--GLYCEROL-3-PHOSPHATE 3-PHOSPHATIDYLTRANSFERASE-RELATED"/>
    <property type="match status" value="1"/>
</dbReference>
<dbReference type="InterPro" id="IPR004570">
    <property type="entry name" value="Phosphatidylglycerol_P_synth"/>
</dbReference>
<keyword evidence="7 16" id="KW-0808">Transferase</keyword>
<dbReference type="InterPro" id="IPR048254">
    <property type="entry name" value="CDP_ALCOHOL_P_TRANSF_CS"/>
</dbReference>
<dbReference type="Proteomes" id="UP000253426">
    <property type="component" value="Unassembled WGS sequence"/>
</dbReference>
<dbReference type="InterPro" id="IPR043130">
    <property type="entry name" value="CDP-OH_PTrfase_TM_dom"/>
</dbReference>
<dbReference type="PANTHER" id="PTHR14269:SF62">
    <property type="entry name" value="CDP-DIACYLGLYCEROL--GLYCEROL-3-PHOSPHATE 3-PHOSPHATIDYLTRANSFERASE 1, CHLOROPLASTIC"/>
    <property type="match status" value="1"/>
</dbReference>
<evidence type="ECO:0000256" key="7">
    <source>
        <dbReference type="ARBA" id="ARBA00022679"/>
    </source>
</evidence>
<evidence type="ECO:0000256" key="17">
    <source>
        <dbReference type="SAM" id="Phobius"/>
    </source>
</evidence>
<evidence type="ECO:0000256" key="12">
    <source>
        <dbReference type="ARBA" id="ARBA00023209"/>
    </source>
</evidence>
<feature type="transmembrane region" description="Helical" evidence="17">
    <location>
        <begin position="127"/>
        <end position="144"/>
    </location>
</feature>
<dbReference type="RefSeq" id="WP_113959545.1">
    <property type="nucleotide sequence ID" value="NZ_QNRR01000006.1"/>
</dbReference>
<dbReference type="Gene3D" id="1.20.120.1760">
    <property type="match status" value="1"/>
</dbReference>
<evidence type="ECO:0000313" key="19">
    <source>
        <dbReference type="Proteomes" id="UP000253426"/>
    </source>
</evidence>
<evidence type="ECO:0000256" key="9">
    <source>
        <dbReference type="ARBA" id="ARBA00022989"/>
    </source>
</evidence>
<evidence type="ECO:0000256" key="6">
    <source>
        <dbReference type="ARBA" id="ARBA00022516"/>
    </source>
</evidence>
<dbReference type="OrthoDB" id="9796672at2"/>
<proteinExistence type="inferred from homology"/>
<accession>A0A366HK74</accession>
<evidence type="ECO:0000313" key="18">
    <source>
        <dbReference type="EMBL" id="RBP42409.1"/>
    </source>
</evidence>
<evidence type="ECO:0000256" key="14">
    <source>
        <dbReference type="ARBA" id="ARBA00048586"/>
    </source>
</evidence>
<comment type="pathway">
    <text evidence="2">Phospholipid metabolism; phosphatidylglycerol biosynthesis; phosphatidylglycerol from CDP-diacylglycerol: step 1/2.</text>
</comment>
<comment type="subcellular location">
    <subcellularLocation>
        <location evidence="1">Membrane</location>
        <topology evidence="1">Multi-pass membrane protein</topology>
    </subcellularLocation>
</comment>
<evidence type="ECO:0000256" key="1">
    <source>
        <dbReference type="ARBA" id="ARBA00004141"/>
    </source>
</evidence>
<keyword evidence="9 17" id="KW-1133">Transmembrane helix</keyword>
<dbReference type="PROSITE" id="PS00379">
    <property type="entry name" value="CDP_ALCOHOL_P_TRANSF"/>
    <property type="match status" value="1"/>
</dbReference>
<organism evidence="18 19">
    <name type="scientific">Roseimicrobium gellanilyticum</name>
    <dbReference type="NCBI Taxonomy" id="748857"/>
    <lineage>
        <taxon>Bacteria</taxon>
        <taxon>Pseudomonadati</taxon>
        <taxon>Verrucomicrobiota</taxon>
        <taxon>Verrucomicrobiia</taxon>
        <taxon>Verrucomicrobiales</taxon>
        <taxon>Verrucomicrobiaceae</taxon>
        <taxon>Roseimicrobium</taxon>
    </lineage>
</organism>
<evidence type="ECO:0000256" key="5">
    <source>
        <dbReference type="ARBA" id="ARBA00014944"/>
    </source>
</evidence>
<keyword evidence="11 17" id="KW-0472">Membrane</keyword>
<evidence type="ECO:0000256" key="4">
    <source>
        <dbReference type="ARBA" id="ARBA00013170"/>
    </source>
</evidence>
<dbReference type="InterPro" id="IPR000462">
    <property type="entry name" value="CDP-OH_P_trans"/>
</dbReference>
<evidence type="ECO:0000256" key="13">
    <source>
        <dbReference type="ARBA" id="ARBA00023264"/>
    </source>
</evidence>
<name>A0A366HK74_9BACT</name>
<evidence type="ECO:0000256" key="3">
    <source>
        <dbReference type="ARBA" id="ARBA00010441"/>
    </source>
</evidence>